<dbReference type="EMBL" id="CAJOBC010075835">
    <property type="protein sequence ID" value="CAF4258142.1"/>
    <property type="molecule type" value="Genomic_DNA"/>
</dbReference>
<sequence length="633" mass="74725">MLSNDLVYELFDYLDSYNIYMIFSQLNTRYTCLIKSLRMTIDMNYITRTMFHHYLYLIIPNTLSQITTLKLYNNKTVKQIELFFEIFNDLSLFTHIKSLYLNAVKEKELTKIVLQLPKLPLLTNLSVVLSKSDRYRGSNIVNFNIIFSQQIASLKHISIVLNNKRFYLNEMNEYVSSIETVTINPLHYDDMINLFRYIPHVKRLTVNLINVGSSASDSDSSISIDESDTVSADDSWSKKDESSSSDYEAMPLIHLPVSMSNLIYFKLNAKHTEFNQITSVFNQMPKLKYLSLQSENEDFLDGFRLERCLSTSLIELKHFELLVLSNYDNIVDSDENNEDEEYEVTLTMNVDKILKSFKTDYWRRHDWNFVCDYSGLNEYFDLQLYTMPYLSNTYHLVLGDPDQVMMIRSTAKIGIKDDIAYKNVDCLDLYLESPHTYNRIYQHEQQLDRRYLSVTTLKLQTMDDELKKWRLPFMLSAIENSIVASNLKCVCLETELNTSFLLKLLEKAPNVKVLKILNDTTDILCNRQLCAIINQQIKQLSFSSTVYLRYNQIKTFCSLLVNIEYLRIKFEKTNDLQKSLTRFMERMTALRFLKIYKFESDRYDKKLISFFNQCEQQYILDNEHKYSLSVWIK</sequence>
<dbReference type="AlphaFoldDB" id="A0A815IX09"/>
<evidence type="ECO:0000313" key="1">
    <source>
        <dbReference type="EMBL" id="CAF1371394.1"/>
    </source>
</evidence>
<evidence type="ECO:0000313" key="3">
    <source>
        <dbReference type="Proteomes" id="UP000663829"/>
    </source>
</evidence>
<dbReference type="Proteomes" id="UP000663829">
    <property type="component" value="Unassembled WGS sequence"/>
</dbReference>
<dbReference type="OrthoDB" id="2125396at2759"/>
<evidence type="ECO:0008006" key="4">
    <source>
        <dbReference type="Google" id="ProtNLM"/>
    </source>
</evidence>
<protein>
    <recommendedName>
        <fullName evidence="4">F-box domain-containing protein</fullName>
    </recommendedName>
</protein>
<proteinExistence type="predicted"/>
<comment type="caution">
    <text evidence="1">The sequence shown here is derived from an EMBL/GenBank/DDBJ whole genome shotgun (WGS) entry which is preliminary data.</text>
</comment>
<organism evidence="1 3">
    <name type="scientific">Didymodactylos carnosus</name>
    <dbReference type="NCBI Taxonomy" id="1234261"/>
    <lineage>
        <taxon>Eukaryota</taxon>
        <taxon>Metazoa</taxon>
        <taxon>Spiralia</taxon>
        <taxon>Gnathifera</taxon>
        <taxon>Rotifera</taxon>
        <taxon>Eurotatoria</taxon>
        <taxon>Bdelloidea</taxon>
        <taxon>Philodinida</taxon>
        <taxon>Philodinidae</taxon>
        <taxon>Didymodactylos</taxon>
    </lineage>
</organism>
<keyword evidence="3" id="KW-1185">Reference proteome</keyword>
<reference evidence="1" key="1">
    <citation type="submission" date="2021-02" db="EMBL/GenBank/DDBJ databases">
        <authorList>
            <person name="Nowell W R."/>
        </authorList>
    </citation>
    <scope>NUCLEOTIDE SEQUENCE</scope>
</reference>
<gene>
    <name evidence="1" type="ORF">GPM918_LOCUS31874</name>
    <name evidence="2" type="ORF">SRO942_LOCUS32530</name>
</gene>
<dbReference type="Proteomes" id="UP000681722">
    <property type="component" value="Unassembled WGS sequence"/>
</dbReference>
<accession>A0A815IX09</accession>
<dbReference type="EMBL" id="CAJNOQ010015936">
    <property type="protein sequence ID" value="CAF1371394.1"/>
    <property type="molecule type" value="Genomic_DNA"/>
</dbReference>
<name>A0A815IX09_9BILA</name>
<evidence type="ECO:0000313" key="2">
    <source>
        <dbReference type="EMBL" id="CAF4258142.1"/>
    </source>
</evidence>